<keyword evidence="3" id="KW-1185">Reference proteome</keyword>
<dbReference type="PANTHER" id="PTHR19446">
    <property type="entry name" value="REVERSE TRANSCRIPTASES"/>
    <property type="match status" value="1"/>
</dbReference>
<dbReference type="CDD" id="cd01650">
    <property type="entry name" value="RT_nLTR_like"/>
    <property type="match status" value="1"/>
</dbReference>
<evidence type="ECO:0000259" key="1">
    <source>
        <dbReference type="PROSITE" id="PS50878"/>
    </source>
</evidence>
<sequence>DYVESIRAEVDLSDDPILRLPEIKSLAFAAKQAVLDELAEAVPVLPIQKISWMLATQRAITRGDRRVLRKACRGFPELLEFVDIDAAQYIDFDKFHQLMNQLNSEHVDAMQGENLASDEAPSKKQVPERSAITGSKSLMRLKFFLRIFHEALYELYEALLAGAKLPDQFNLALSVFLPKGTEREDQYVITRQPSVTRPIALSNTDNKILSKMIGWYLAPIASVTVDHSQRGFVGGRQLAENIIELEAVMLRWVSICGEKEGGHAFFDVASAFPSLAHSFIFAVLREMALPPAIVWAIRELYRDISMIVSFRGVQEFMIRCARGVKQGCPLSGLIWALCFDPIIRKMKFELSGFQVRLGVFADDLGLAARHFFQCFPVVMKEFALVLQAAGLKVNTHKTYIIIYADLTKAQVLEKMNAAGVEGEDFKIVAAARYLGLFLGFNSAEASWAHPIAEFRKRIYHVKSLKLGLLASLSAYNMVCFSVLSFVGQFLPPPQEALRTVREGLQSLTNGPRHAFPPLVLQHLKEIGAPVEPRHLELECRAAAYRLAVRSPQVYLERLAWEEAEADDERVLAPKYRAWVNQSIFMHLSKVQEELEVVHRCPYDHVESNLQRKVYKLLYSRSQIPSMPQLLLPRLQHFDPSATIADADRMFLNISTLARDLPFFITTAQLRSICNG</sequence>
<feature type="non-terminal residue" evidence="2">
    <location>
        <position position="675"/>
    </location>
</feature>
<organism evidence="2 3">
    <name type="scientific">Prorocentrum cordatum</name>
    <dbReference type="NCBI Taxonomy" id="2364126"/>
    <lineage>
        <taxon>Eukaryota</taxon>
        <taxon>Sar</taxon>
        <taxon>Alveolata</taxon>
        <taxon>Dinophyceae</taxon>
        <taxon>Prorocentrales</taxon>
        <taxon>Prorocentraceae</taxon>
        <taxon>Prorocentrum</taxon>
    </lineage>
</organism>
<protein>
    <recommendedName>
        <fullName evidence="1">Reverse transcriptase domain-containing protein</fullName>
    </recommendedName>
</protein>
<accession>A0ABN9WZJ1</accession>
<reference evidence="2" key="1">
    <citation type="submission" date="2023-10" db="EMBL/GenBank/DDBJ databases">
        <authorList>
            <person name="Chen Y."/>
            <person name="Shah S."/>
            <person name="Dougan E. K."/>
            <person name="Thang M."/>
            <person name="Chan C."/>
        </authorList>
    </citation>
    <scope>NUCLEOTIDE SEQUENCE [LARGE SCALE GENOMIC DNA]</scope>
</reference>
<dbReference type="EMBL" id="CAUYUJ010019432">
    <property type="protein sequence ID" value="CAK0891134.1"/>
    <property type="molecule type" value="Genomic_DNA"/>
</dbReference>
<dbReference type="Pfam" id="PF00078">
    <property type="entry name" value="RVT_1"/>
    <property type="match status" value="1"/>
</dbReference>
<feature type="domain" description="Reverse transcriptase" evidence="1">
    <location>
        <begin position="170"/>
        <end position="438"/>
    </location>
</feature>
<proteinExistence type="predicted"/>
<evidence type="ECO:0000313" key="3">
    <source>
        <dbReference type="Proteomes" id="UP001189429"/>
    </source>
</evidence>
<comment type="caution">
    <text evidence="2">The sequence shown here is derived from an EMBL/GenBank/DDBJ whole genome shotgun (WGS) entry which is preliminary data.</text>
</comment>
<dbReference type="PROSITE" id="PS50878">
    <property type="entry name" value="RT_POL"/>
    <property type="match status" value="1"/>
</dbReference>
<dbReference type="Proteomes" id="UP001189429">
    <property type="component" value="Unassembled WGS sequence"/>
</dbReference>
<dbReference type="InterPro" id="IPR000477">
    <property type="entry name" value="RT_dom"/>
</dbReference>
<feature type="non-terminal residue" evidence="2">
    <location>
        <position position="1"/>
    </location>
</feature>
<gene>
    <name evidence="2" type="ORF">PCOR1329_LOCUS71159</name>
</gene>
<evidence type="ECO:0000313" key="2">
    <source>
        <dbReference type="EMBL" id="CAK0891134.1"/>
    </source>
</evidence>
<name>A0ABN9WZJ1_9DINO</name>